<gene>
    <name evidence="7" type="ORF">TRAPUB_7830</name>
</gene>
<comment type="subcellular location">
    <subcellularLocation>
        <location evidence="5">Endoplasmic reticulum membrane</location>
        <topology evidence="5">Multi-pass membrane protein</topology>
    </subcellularLocation>
    <subcellularLocation>
        <location evidence="1">Membrane</location>
        <topology evidence="1">Multi-pass membrane protein</topology>
    </subcellularLocation>
</comment>
<comment type="caution">
    <text evidence="5">Lacks conserved residue(s) required for the propagation of feature annotation.</text>
</comment>
<dbReference type="AlphaFoldDB" id="A0A1M2V2G7"/>
<feature type="transmembrane region" description="Helical" evidence="5">
    <location>
        <begin position="180"/>
        <end position="199"/>
    </location>
</feature>
<evidence type="ECO:0000256" key="1">
    <source>
        <dbReference type="ARBA" id="ARBA00004141"/>
    </source>
</evidence>
<evidence type="ECO:0000256" key="2">
    <source>
        <dbReference type="ARBA" id="ARBA00022692"/>
    </source>
</evidence>
<comment type="caution">
    <text evidence="7">The sequence shown here is derived from an EMBL/GenBank/DDBJ whole genome shotgun (WGS) entry which is preliminary data.</text>
</comment>
<organism evidence="7 8">
    <name type="scientific">Trametes pubescens</name>
    <name type="common">White-rot fungus</name>
    <dbReference type="NCBI Taxonomy" id="154538"/>
    <lineage>
        <taxon>Eukaryota</taxon>
        <taxon>Fungi</taxon>
        <taxon>Dikarya</taxon>
        <taxon>Basidiomycota</taxon>
        <taxon>Agaricomycotina</taxon>
        <taxon>Agaricomycetes</taxon>
        <taxon>Polyporales</taxon>
        <taxon>Polyporaceae</taxon>
        <taxon>Trametes</taxon>
    </lineage>
</organism>
<dbReference type="Pfam" id="PF04140">
    <property type="entry name" value="ICMT"/>
    <property type="match status" value="1"/>
</dbReference>
<comment type="catalytic activity">
    <reaction evidence="5">
        <text>[protein]-C-terminal S-[(2E,6E)-farnesyl]-L-cysteine + S-adenosyl-L-methionine = [protein]-C-terminal S-[(2E,6E)-farnesyl]-L-cysteine methyl ester + S-adenosyl-L-homocysteine</text>
        <dbReference type="Rhea" id="RHEA:21672"/>
        <dbReference type="Rhea" id="RHEA-COMP:12125"/>
        <dbReference type="Rhea" id="RHEA-COMP:12126"/>
        <dbReference type="ChEBI" id="CHEBI:57856"/>
        <dbReference type="ChEBI" id="CHEBI:59789"/>
        <dbReference type="ChEBI" id="CHEBI:90510"/>
        <dbReference type="ChEBI" id="CHEBI:90511"/>
        <dbReference type="EC" id="2.1.1.100"/>
    </reaction>
</comment>
<dbReference type="GO" id="GO:0004671">
    <property type="term" value="F:protein C-terminal S-isoprenylcysteine carboxyl O-methyltransferase activity"/>
    <property type="evidence" value="ECO:0007669"/>
    <property type="project" value="UniProtKB-EC"/>
</dbReference>
<evidence type="ECO:0000313" key="8">
    <source>
        <dbReference type="Proteomes" id="UP000184267"/>
    </source>
</evidence>
<keyword evidence="5" id="KW-0808">Transferase</keyword>
<dbReference type="PANTHER" id="PTHR43847">
    <property type="entry name" value="BLL3993 PROTEIN"/>
    <property type="match status" value="1"/>
</dbReference>
<evidence type="ECO:0000256" key="6">
    <source>
        <dbReference type="SAM" id="SignalP"/>
    </source>
</evidence>
<dbReference type="InterPro" id="IPR052527">
    <property type="entry name" value="Metal_cation-efflux_comp"/>
</dbReference>
<dbReference type="GO" id="GO:0005789">
    <property type="term" value="C:endoplasmic reticulum membrane"/>
    <property type="evidence" value="ECO:0007669"/>
    <property type="project" value="UniProtKB-SubCell"/>
</dbReference>
<dbReference type="Proteomes" id="UP000184267">
    <property type="component" value="Unassembled WGS sequence"/>
</dbReference>
<comment type="similarity">
    <text evidence="5">Belongs to the class VI-like SAM-binding methyltransferase superfamily. Isoprenylcysteine carboxyl methyltransferase family.</text>
</comment>
<name>A0A1M2V2G7_TRAPU</name>
<dbReference type="InterPro" id="IPR007269">
    <property type="entry name" value="ICMT_MeTrfase"/>
</dbReference>
<keyword evidence="3 5" id="KW-1133">Transmembrane helix</keyword>
<feature type="signal peptide" evidence="6">
    <location>
        <begin position="1"/>
        <end position="19"/>
    </location>
</feature>
<dbReference type="EC" id="2.1.1.100" evidence="5"/>
<dbReference type="GO" id="GO:0032259">
    <property type="term" value="P:methylation"/>
    <property type="evidence" value="ECO:0007669"/>
    <property type="project" value="UniProtKB-KW"/>
</dbReference>
<feature type="transmembrane region" description="Helical" evidence="5">
    <location>
        <begin position="98"/>
        <end position="116"/>
    </location>
</feature>
<feature type="chain" id="PRO_5012273559" description="Protein-S-isoprenylcysteine O-methyltransferase" evidence="6">
    <location>
        <begin position="20"/>
        <end position="233"/>
    </location>
</feature>
<reference evidence="7 8" key="1">
    <citation type="submission" date="2016-10" db="EMBL/GenBank/DDBJ databases">
        <title>Genome sequence of the basidiomycete white-rot fungus Trametes pubescens.</title>
        <authorList>
            <person name="Makela M.R."/>
            <person name="Granchi Z."/>
            <person name="Peng M."/>
            <person name="De Vries R.P."/>
            <person name="Grigoriev I."/>
            <person name="Riley R."/>
            <person name="Hilden K."/>
        </authorList>
    </citation>
    <scope>NUCLEOTIDE SEQUENCE [LARGE SCALE GENOMIC DNA]</scope>
    <source>
        <strain evidence="7 8">FBCC735</strain>
    </source>
</reference>
<dbReference type="EMBL" id="MNAD01001723">
    <property type="protein sequence ID" value="OJT01774.1"/>
    <property type="molecule type" value="Genomic_DNA"/>
</dbReference>
<accession>A0A1M2V2G7</accession>
<keyword evidence="5" id="KW-0489">Methyltransferase</keyword>
<dbReference type="Gene3D" id="1.20.120.1630">
    <property type="match status" value="1"/>
</dbReference>
<protein>
    <recommendedName>
        <fullName evidence="5">Protein-S-isoprenylcysteine O-methyltransferase</fullName>
        <ecNumber evidence="5">2.1.1.100</ecNumber>
    </recommendedName>
</protein>
<sequence length="233" mass="26197">MLTFKVILLAVSGVIFTRAISPPSRRAPGGSKGEGVYRGQAFEYLVRFLAYLVWLAVLPTIASTLLLALYDHIPTVAPLLCPSSPEQLEPLLKISPRFLIGTLLTISGGSIRLWSYQAMGELFTYEVSIKKSHSLVTSGPYAYVRHPSYTGVILMLIGEHLMQFGDAGYVPYCGIKHTPFWPVVYSWPFIALFGGFSLFRRCAVEDKQLVEHFGAVWKDYSARVRYRLFPYVY</sequence>
<keyword evidence="5" id="KW-0256">Endoplasmic reticulum</keyword>
<keyword evidence="4 5" id="KW-0472">Membrane</keyword>
<keyword evidence="5" id="KW-0949">S-adenosyl-L-methionine</keyword>
<keyword evidence="8" id="KW-1185">Reference proteome</keyword>
<dbReference type="OMA" id="FLAYLVW"/>
<dbReference type="OrthoDB" id="422086at2759"/>
<proteinExistence type="inferred from homology"/>
<evidence type="ECO:0000256" key="3">
    <source>
        <dbReference type="ARBA" id="ARBA00022989"/>
    </source>
</evidence>
<keyword evidence="2 5" id="KW-0812">Transmembrane</keyword>
<evidence type="ECO:0000256" key="4">
    <source>
        <dbReference type="ARBA" id="ARBA00023136"/>
    </source>
</evidence>
<evidence type="ECO:0000256" key="5">
    <source>
        <dbReference type="RuleBase" id="RU362022"/>
    </source>
</evidence>
<keyword evidence="6" id="KW-0732">Signal</keyword>
<feature type="transmembrane region" description="Helical" evidence="5">
    <location>
        <begin position="50"/>
        <end position="70"/>
    </location>
</feature>
<evidence type="ECO:0000313" key="7">
    <source>
        <dbReference type="EMBL" id="OJT01774.1"/>
    </source>
</evidence>
<dbReference type="PANTHER" id="PTHR43847:SF1">
    <property type="entry name" value="BLL3993 PROTEIN"/>
    <property type="match status" value="1"/>
</dbReference>
<dbReference type="STRING" id="154538.A0A1M2V2G7"/>